<evidence type="ECO:0000313" key="4">
    <source>
        <dbReference type="EMBL" id="QDG52441.1"/>
    </source>
</evidence>
<dbReference type="InterPro" id="IPR003346">
    <property type="entry name" value="Transposase_20"/>
</dbReference>
<feature type="domain" description="Transposase IS110-like N-terminal" evidence="1">
    <location>
        <begin position="6"/>
        <end position="149"/>
    </location>
</feature>
<dbReference type="RefSeq" id="WP_141196007.1">
    <property type="nucleotide sequence ID" value="NZ_CP041186.1"/>
</dbReference>
<organism evidence="4 7">
    <name type="scientific">Persicimonas caeni</name>
    <dbReference type="NCBI Taxonomy" id="2292766"/>
    <lineage>
        <taxon>Bacteria</taxon>
        <taxon>Deltaproteobacteria</taxon>
        <taxon>Bradymonadales</taxon>
        <taxon>Bradymonadaceae</taxon>
        <taxon>Persicimonas</taxon>
    </lineage>
</organism>
<dbReference type="GO" id="GO:0006313">
    <property type="term" value="P:DNA transposition"/>
    <property type="evidence" value="ECO:0007669"/>
    <property type="project" value="InterPro"/>
</dbReference>
<name>A0A4Y6PVQ4_PERCE</name>
<accession>A0A4Y6PVQ4</accession>
<gene>
    <name evidence="3" type="ORF">FIV42_01785</name>
    <name evidence="4" type="ORF">FIV42_17360</name>
    <name evidence="5" type="ORF">FIV42_18225</name>
    <name evidence="6" type="ORF">FIV42_29655</name>
</gene>
<dbReference type="Pfam" id="PF01548">
    <property type="entry name" value="DEDD_Tnp_IS110"/>
    <property type="match status" value="1"/>
</dbReference>
<dbReference type="PANTHER" id="PTHR33055:SF13">
    <property type="entry name" value="TRANSPOSASE"/>
    <property type="match status" value="1"/>
</dbReference>
<dbReference type="InterPro" id="IPR047650">
    <property type="entry name" value="Transpos_IS110"/>
</dbReference>
<dbReference type="InterPro" id="IPR002525">
    <property type="entry name" value="Transp_IS110-like_N"/>
</dbReference>
<dbReference type="GO" id="GO:0003677">
    <property type="term" value="F:DNA binding"/>
    <property type="evidence" value="ECO:0007669"/>
    <property type="project" value="InterPro"/>
</dbReference>
<dbReference type="OrthoDB" id="1523051at2"/>
<protein>
    <submittedName>
        <fullName evidence="4">IS110 family transposase</fullName>
    </submittedName>
</protein>
<dbReference type="GO" id="GO:0004803">
    <property type="term" value="F:transposase activity"/>
    <property type="evidence" value="ECO:0007669"/>
    <property type="project" value="InterPro"/>
</dbReference>
<dbReference type="Proteomes" id="UP000315995">
    <property type="component" value="Chromosome"/>
</dbReference>
<dbReference type="EMBL" id="CP041186">
    <property type="protein sequence ID" value="QDG52441.1"/>
    <property type="molecule type" value="Genomic_DNA"/>
</dbReference>
<accession>A0A5B8Y7Z9</accession>
<evidence type="ECO:0000313" key="5">
    <source>
        <dbReference type="EMBL" id="QDG52602.1"/>
    </source>
</evidence>
<keyword evidence="7" id="KW-1185">Reference proteome</keyword>
<dbReference type="PANTHER" id="PTHR33055">
    <property type="entry name" value="TRANSPOSASE FOR INSERTION SEQUENCE ELEMENT IS1111A"/>
    <property type="match status" value="1"/>
</dbReference>
<reference evidence="4 7" key="1">
    <citation type="submission" date="2019-06" db="EMBL/GenBank/DDBJ databases">
        <title>Persicimonas caeni gen. nov., sp. nov., a predatory bacterium isolated from solar saltern.</title>
        <authorList>
            <person name="Wang S."/>
        </authorList>
    </citation>
    <scope>NUCLEOTIDE SEQUENCE [LARGE SCALE GENOMIC DNA]</scope>
    <source>
        <strain evidence="4 7">YN101</strain>
    </source>
</reference>
<evidence type="ECO:0000313" key="6">
    <source>
        <dbReference type="EMBL" id="QDG54762.1"/>
    </source>
</evidence>
<dbReference type="Pfam" id="PF02371">
    <property type="entry name" value="Transposase_20"/>
    <property type="match status" value="1"/>
</dbReference>
<dbReference type="EMBL" id="CP041186">
    <property type="protein sequence ID" value="QDG49510.1"/>
    <property type="molecule type" value="Genomic_DNA"/>
</dbReference>
<evidence type="ECO:0000313" key="7">
    <source>
        <dbReference type="Proteomes" id="UP000315995"/>
    </source>
</evidence>
<evidence type="ECO:0000313" key="3">
    <source>
        <dbReference type="EMBL" id="QDG49510.1"/>
    </source>
</evidence>
<feature type="domain" description="Transposase IS116/IS110/IS902 C-terminal" evidence="2">
    <location>
        <begin position="216"/>
        <end position="271"/>
    </location>
</feature>
<evidence type="ECO:0000259" key="2">
    <source>
        <dbReference type="Pfam" id="PF02371"/>
    </source>
</evidence>
<sequence>MSTMYVGADIHKSTSTVVVKDEQGRTVSKWVGHTSAENLSTQVMAIPGTVHMTFEESPYAAWMWDTLHPLVDKLVVCDPRRNKLIAEDDKSDEIDAETLADLLRGGFLKPVYHGSHSSRDIRHLVKSYQQVISDRVRIKNRLCGLFDGYGVRTNAKERYTCDQKARETLLKKLPGRGIQQRGRRLYVQLDLLDELVDEALRDMIAEARRFDAFEWIKSIPGFGDKRAAATIGWVRTPHRFRGKRQFFKYVGLAVVHRSTSDWRQGAKGLERKNNGQTMGLNNKYSRPLKDIIKGAAVTAATTDPAWGAHEAALIDDGMDREIARLTIARKLASILLSIWKRGEHYNAEKTVLRGS</sequence>
<dbReference type="EMBL" id="CP041186">
    <property type="protein sequence ID" value="QDG54762.1"/>
    <property type="molecule type" value="Genomic_DNA"/>
</dbReference>
<evidence type="ECO:0000259" key="1">
    <source>
        <dbReference type="Pfam" id="PF01548"/>
    </source>
</evidence>
<proteinExistence type="predicted"/>
<dbReference type="EMBL" id="CP041186">
    <property type="protein sequence ID" value="QDG52602.1"/>
    <property type="molecule type" value="Genomic_DNA"/>
</dbReference>
<dbReference type="AlphaFoldDB" id="A0A4Y6PVQ4"/>